<name>A0AA96LJG0_9BACL</name>
<gene>
    <name evidence="4" type="ORF">MJA45_09310</name>
</gene>
<organism evidence="4 5">
    <name type="scientific">Paenibacillus aurantius</name>
    <dbReference type="NCBI Taxonomy" id="2918900"/>
    <lineage>
        <taxon>Bacteria</taxon>
        <taxon>Bacillati</taxon>
        <taxon>Bacillota</taxon>
        <taxon>Bacilli</taxon>
        <taxon>Bacillales</taxon>
        <taxon>Paenibacillaceae</taxon>
        <taxon>Paenibacillus</taxon>
    </lineage>
</organism>
<dbReference type="PROSITE" id="PS51257">
    <property type="entry name" value="PROKAR_LIPOPROTEIN"/>
    <property type="match status" value="1"/>
</dbReference>
<feature type="region of interest" description="Disordered" evidence="1">
    <location>
        <begin position="24"/>
        <end position="52"/>
    </location>
</feature>
<dbReference type="AlphaFoldDB" id="A0AA96LJG0"/>
<feature type="signal peptide" evidence="2">
    <location>
        <begin position="1"/>
        <end position="24"/>
    </location>
</feature>
<dbReference type="KEGG" id="paun:MJA45_09310"/>
<dbReference type="RefSeq" id="WP_315606981.1">
    <property type="nucleotide sequence ID" value="NZ_CP130318.1"/>
</dbReference>
<accession>A0AA96LJG0</accession>
<evidence type="ECO:0000256" key="2">
    <source>
        <dbReference type="SAM" id="SignalP"/>
    </source>
</evidence>
<keyword evidence="5" id="KW-1185">Reference proteome</keyword>
<sequence length="187" mass="19559">MNRRWMAIVAALMISLLAACGNQASPTPSPSANMPGMEHSGMNHSGPAEVPAGLKAAQNPKYKVGSQAVIQADHMPGMKGATATIAGAYETVVYAVSYTPTNGGQPVKNHKWVIQQELKEAGDGALKPGAQVTLEADHMPGMKGAKGTIDSAESTTVYMVDYTPTTGGTPVKNHKWVTESELTPVKS</sequence>
<reference evidence="4 5" key="1">
    <citation type="submission" date="2022-02" db="EMBL/GenBank/DDBJ databases">
        <title>Paenibacillus sp. MBLB1776 Whole Genome Shotgun Sequencing.</title>
        <authorList>
            <person name="Hwang C.Y."/>
            <person name="Cho E.-S."/>
            <person name="Seo M.-J."/>
        </authorList>
    </citation>
    <scope>NUCLEOTIDE SEQUENCE [LARGE SCALE GENOMIC DNA]</scope>
    <source>
        <strain evidence="4 5">MBLB1776</strain>
    </source>
</reference>
<dbReference type="Gene3D" id="2.30.30.1210">
    <property type="entry name" value="Domain of unknown function DUF1541"/>
    <property type="match status" value="1"/>
</dbReference>
<proteinExistence type="predicted"/>
<dbReference type="Proteomes" id="UP001305702">
    <property type="component" value="Chromosome"/>
</dbReference>
<keyword evidence="2" id="KW-0732">Signal</keyword>
<feature type="chain" id="PRO_5041742441" evidence="2">
    <location>
        <begin position="25"/>
        <end position="187"/>
    </location>
</feature>
<feature type="domain" description="DUF1541" evidence="3">
    <location>
        <begin position="128"/>
        <end position="179"/>
    </location>
</feature>
<feature type="domain" description="DUF1541" evidence="3">
    <location>
        <begin position="64"/>
        <end position="115"/>
    </location>
</feature>
<dbReference type="EMBL" id="CP130318">
    <property type="protein sequence ID" value="WNQ13201.1"/>
    <property type="molecule type" value="Genomic_DNA"/>
</dbReference>
<evidence type="ECO:0000259" key="3">
    <source>
        <dbReference type="Pfam" id="PF07563"/>
    </source>
</evidence>
<dbReference type="Pfam" id="PF07563">
    <property type="entry name" value="DUF1541"/>
    <property type="match status" value="2"/>
</dbReference>
<evidence type="ECO:0000313" key="4">
    <source>
        <dbReference type="EMBL" id="WNQ13201.1"/>
    </source>
</evidence>
<protein>
    <submittedName>
        <fullName evidence="4">YdhK family protein</fullName>
    </submittedName>
</protein>
<dbReference type="InterPro" id="IPR011438">
    <property type="entry name" value="DUF1541"/>
</dbReference>
<evidence type="ECO:0000313" key="5">
    <source>
        <dbReference type="Proteomes" id="UP001305702"/>
    </source>
</evidence>
<evidence type="ECO:0000256" key="1">
    <source>
        <dbReference type="SAM" id="MobiDB-lite"/>
    </source>
</evidence>